<accession>A0A8H5MF22</accession>
<feature type="compositionally biased region" description="Polar residues" evidence="1">
    <location>
        <begin position="42"/>
        <end position="66"/>
    </location>
</feature>
<protein>
    <submittedName>
        <fullName evidence="2">Uncharacterized protein</fullName>
    </submittedName>
</protein>
<name>A0A8H5MF22_9AGAR</name>
<dbReference type="Proteomes" id="UP000518752">
    <property type="component" value="Unassembled WGS sequence"/>
</dbReference>
<dbReference type="EMBL" id="JAACJN010000007">
    <property type="protein sequence ID" value="KAF5392105.1"/>
    <property type="molecule type" value="Genomic_DNA"/>
</dbReference>
<reference evidence="2 3" key="1">
    <citation type="journal article" date="2020" name="ISME J.">
        <title>Uncovering the hidden diversity of litter-decomposition mechanisms in mushroom-forming fungi.</title>
        <authorList>
            <person name="Floudas D."/>
            <person name="Bentzer J."/>
            <person name="Ahren D."/>
            <person name="Johansson T."/>
            <person name="Persson P."/>
            <person name="Tunlid A."/>
        </authorList>
    </citation>
    <scope>NUCLEOTIDE SEQUENCE [LARGE SCALE GENOMIC DNA]</scope>
    <source>
        <strain evidence="2 3">CBS 406.79</strain>
    </source>
</reference>
<evidence type="ECO:0000313" key="3">
    <source>
        <dbReference type="Proteomes" id="UP000518752"/>
    </source>
</evidence>
<sequence length="94" mass="10233">MLNKNEGKGKGVTALLDPKKLKSLRVYGATKGSPCPLRKTAKTNPSQTPSSPLASMTTRARQDPITNSDPKVVARLEIVVSLRGKYLLLPFHFT</sequence>
<proteinExistence type="predicted"/>
<dbReference type="AlphaFoldDB" id="A0A8H5MF22"/>
<gene>
    <name evidence="2" type="ORF">D9757_003329</name>
</gene>
<evidence type="ECO:0000313" key="2">
    <source>
        <dbReference type="EMBL" id="KAF5392105.1"/>
    </source>
</evidence>
<organism evidence="2 3">
    <name type="scientific">Collybiopsis confluens</name>
    <dbReference type="NCBI Taxonomy" id="2823264"/>
    <lineage>
        <taxon>Eukaryota</taxon>
        <taxon>Fungi</taxon>
        <taxon>Dikarya</taxon>
        <taxon>Basidiomycota</taxon>
        <taxon>Agaricomycotina</taxon>
        <taxon>Agaricomycetes</taxon>
        <taxon>Agaricomycetidae</taxon>
        <taxon>Agaricales</taxon>
        <taxon>Marasmiineae</taxon>
        <taxon>Omphalotaceae</taxon>
        <taxon>Collybiopsis</taxon>
    </lineage>
</organism>
<keyword evidence="3" id="KW-1185">Reference proteome</keyword>
<feature type="region of interest" description="Disordered" evidence="1">
    <location>
        <begin position="29"/>
        <end position="66"/>
    </location>
</feature>
<comment type="caution">
    <text evidence="2">The sequence shown here is derived from an EMBL/GenBank/DDBJ whole genome shotgun (WGS) entry which is preliminary data.</text>
</comment>
<evidence type="ECO:0000256" key="1">
    <source>
        <dbReference type="SAM" id="MobiDB-lite"/>
    </source>
</evidence>